<dbReference type="InterPro" id="IPR050612">
    <property type="entry name" value="Prok_Mopterin_Oxidored"/>
</dbReference>
<comment type="similarity">
    <text evidence="1">Belongs to the prokaryotic molybdopterin-containing oxidoreductase family.</text>
</comment>
<evidence type="ECO:0000256" key="3">
    <source>
        <dbReference type="ARBA" id="ARBA00022729"/>
    </source>
</evidence>
<dbReference type="Gene3D" id="3.30.2070.10">
    <property type="entry name" value="Formate dehydrogenase/DMSO reductase"/>
    <property type="match status" value="1"/>
</dbReference>
<accession>Q24SZ5</accession>
<dbReference type="CDD" id="cd02765">
    <property type="entry name" value="MopB_4"/>
    <property type="match status" value="1"/>
</dbReference>
<keyword evidence="5" id="KW-0408">Iron</keyword>
<dbReference type="PROSITE" id="PS51669">
    <property type="entry name" value="4FE4S_MOW_BIS_MGD"/>
    <property type="match status" value="1"/>
</dbReference>
<dbReference type="Pfam" id="PF01568">
    <property type="entry name" value="Molydop_binding"/>
    <property type="match status" value="1"/>
</dbReference>
<reference evidence="8 9" key="1">
    <citation type="journal article" date="2006" name="J. Bacteriol.">
        <title>Complete genome sequence of the dehalorespiring bacterium Desulfitobacterium hafniense Y51 and comparison with Dehalococcoides ethenogenes 195.</title>
        <authorList>
            <person name="Nonaka H."/>
            <person name="Keresztes G."/>
            <person name="Shinoda Y."/>
            <person name="Ikenaga Y."/>
            <person name="Abe M."/>
            <person name="Naito K."/>
            <person name="Inatomi K."/>
            <person name="Furukawa K."/>
            <person name="Inui M."/>
            <person name="Yukawa H."/>
        </authorList>
    </citation>
    <scope>NUCLEOTIDE SEQUENCE [LARGE SCALE GENOMIC DNA]</scope>
    <source>
        <strain evidence="8 9">Y51</strain>
    </source>
</reference>
<dbReference type="AlphaFoldDB" id="Q24SZ5"/>
<evidence type="ECO:0000259" key="7">
    <source>
        <dbReference type="PROSITE" id="PS51669"/>
    </source>
</evidence>
<dbReference type="SUPFAM" id="SSF53706">
    <property type="entry name" value="Formate dehydrogenase/DMSO reductase, domains 1-3"/>
    <property type="match status" value="1"/>
</dbReference>
<dbReference type="KEGG" id="dsy:DSY3058"/>
<dbReference type="NCBIfam" id="TIGR01409">
    <property type="entry name" value="TAT_signal_seq"/>
    <property type="match status" value="1"/>
</dbReference>
<feature type="domain" description="4Fe-4S Mo/W bis-MGD-type" evidence="7">
    <location>
        <begin position="61"/>
        <end position="118"/>
    </location>
</feature>
<dbReference type="PANTHER" id="PTHR43742:SF6">
    <property type="entry name" value="OXIDOREDUCTASE YYAE-RELATED"/>
    <property type="match status" value="1"/>
</dbReference>
<dbReference type="eggNOG" id="COG0243">
    <property type="taxonomic scope" value="Bacteria"/>
</dbReference>
<dbReference type="InterPro" id="IPR041945">
    <property type="entry name" value="DmsA_C"/>
</dbReference>
<dbReference type="InterPro" id="IPR006656">
    <property type="entry name" value="Mopterin_OxRdtase"/>
</dbReference>
<evidence type="ECO:0000256" key="5">
    <source>
        <dbReference type="ARBA" id="ARBA00023004"/>
    </source>
</evidence>
<dbReference type="SUPFAM" id="SSF50692">
    <property type="entry name" value="ADC-like"/>
    <property type="match status" value="1"/>
</dbReference>
<dbReference type="InterPro" id="IPR006657">
    <property type="entry name" value="MoPterin_dinucl-bd_dom"/>
</dbReference>
<keyword evidence="2" id="KW-0479">Metal-binding</keyword>
<evidence type="ECO:0000313" key="8">
    <source>
        <dbReference type="EMBL" id="BAE84847.1"/>
    </source>
</evidence>
<dbReference type="Pfam" id="PF00384">
    <property type="entry name" value="Molybdopterin"/>
    <property type="match status" value="1"/>
</dbReference>
<keyword evidence="4" id="KW-0560">Oxidoreductase</keyword>
<keyword evidence="6" id="KW-0411">Iron-sulfur</keyword>
<dbReference type="PANTHER" id="PTHR43742">
    <property type="entry name" value="TRIMETHYLAMINE-N-OXIDE REDUCTASE"/>
    <property type="match status" value="1"/>
</dbReference>
<keyword evidence="9" id="KW-1185">Reference proteome</keyword>
<name>Q24SZ5_DESHY</name>
<evidence type="ECO:0000313" key="9">
    <source>
        <dbReference type="Proteomes" id="UP000001946"/>
    </source>
</evidence>
<dbReference type="InterPro" id="IPR006963">
    <property type="entry name" value="Mopterin_OxRdtase_4Fe-4S_dom"/>
</dbReference>
<dbReference type="Gene3D" id="3.40.228.10">
    <property type="entry name" value="Dimethylsulfoxide Reductase, domain 2"/>
    <property type="match status" value="1"/>
</dbReference>
<gene>
    <name evidence="8" type="ordered locus">DSY3058</name>
</gene>
<evidence type="ECO:0000256" key="1">
    <source>
        <dbReference type="ARBA" id="ARBA00010312"/>
    </source>
</evidence>
<dbReference type="HOGENOM" id="CLU_000422_13_3_9"/>
<dbReference type="InterPro" id="IPR009010">
    <property type="entry name" value="Asp_de-COase-like_dom_sf"/>
</dbReference>
<dbReference type="Gene3D" id="2.40.40.20">
    <property type="match status" value="1"/>
</dbReference>
<protein>
    <submittedName>
        <fullName evidence="8">Putative anaerobic dehydrogenase</fullName>
    </submittedName>
</protein>
<dbReference type="PROSITE" id="PS51318">
    <property type="entry name" value="TAT"/>
    <property type="match status" value="1"/>
</dbReference>
<keyword evidence="3" id="KW-0732">Signal</keyword>
<sequence>MGGNEMNQEKNSLNPNLSRRTFLKASGATAVTAGVVAANPWGTAMTALADEEQTSAAGEEEQIFSGACRGNCAGGCFLNIHVRNGKVVRTSAREMPNPEYNRICVKGLTHVQRIYSKERLKYPMKRAGERGEGKWERITWDEAISTIAQKWKGYQDEFGKYAFGVMWSSGSYAALSGVGIGSAINRLQNANGALNITAAVDMARGQGTKPALGQGTFVTANEPADLKNAKTIFCWGANPVGAQQQSTHFFLEAREKGAKIVVIDPNFNALAAKADIFVPVRPGSDAALALGMMNIVVRENWVDEPFLKKSTGAPFLVKESDGKFLRQSDLGIHIPEGAKDELIVWNQDSDTYGTADTVSNPALRGSYTINGVKVTTAYDLLLERIAEYPPKKAAEICNIPVAQIEEITELYATNKPSAIYEFFGIDHYVNGHYGYFAMAILAILTGNLGKPGAFCGMGENLATDWINMAGTMFPNGAKPSLSVPVNMLTEILETKMYGKTPIDLKGIYFTHVNQIGNGAERKATLEVMKKLDFIAVADLNMNETAQYADILLPVAHWFEVDDVFVNYSTHPYVILQEKAIEPLYECKSDFEIYQLLAEKLGCSDAFAMDEEDYMRLWMDTDGARKLGITLEKLKEEKILRALPGDPYIYAEGGAFATPTGRAQLYNEAPAPNNNYDQVFDLAKERLPHFEPPLEAWHENPLHAKYPFSVIQDKGRWRTHSQWWDVPMLKELSPEPFVKINPADAAARNVKTGDIIKLYNDRGYVKIKAIVDRGIQPGVLSLPKGREKQEFIEGHYQDLTSRVMNIVCANSAFFDVLVQVEKA</sequence>
<dbReference type="GO" id="GO:0051536">
    <property type="term" value="F:iron-sulfur cluster binding"/>
    <property type="evidence" value="ECO:0007669"/>
    <property type="project" value="UniProtKB-KW"/>
</dbReference>
<dbReference type="Proteomes" id="UP000001946">
    <property type="component" value="Chromosome"/>
</dbReference>
<dbReference type="Gene3D" id="3.40.50.12440">
    <property type="match status" value="2"/>
</dbReference>
<dbReference type="Gene3D" id="3.40.50.740">
    <property type="match status" value="1"/>
</dbReference>
<dbReference type="GO" id="GO:0043546">
    <property type="term" value="F:molybdopterin cofactor binding"/>
    <property type="evidence" value="ECO:0007669"/>
    <property type="project" value="InterPro"/>
</dbReference>
<dbReference type="InterPro" id="IPR006311">
    <property type="entry name" value="TAT_signal"/>
</dbReference>
<evidence type="ECO:0000256" key="4">
    <source>
        <dbReference type="ARBA" id="ARBA00023002"/>
    </source>
</evidence>
<dbReference type="Pfam" id="PF04879">
    <property type="entry name" value="Molybdop_Fe4S4"/>
    <property type="match status" value="1"/>
</dbReference>
<dbReference type="GO" id="GO:0016491">
    <property type="term" value="F:oxidoreductase activity"/>
    <property type="evidence" value="ECO:0007669"/>
    <property type="project" value="UniProtKB-KW"/>
</dbReference>
<dbReference type="InterPro" id="IPR019546">
    <property type="entry name" value="TAT_signal_bac_arc"/>
</dbReference>
<dbReference type="CDD" id="cd02785">
    <property type="entry name" value="MopB_CT_4"/>
    <property type="match status" value="1"/>
</dbReference>
<proteinExistence type="inferred from homology"/>
<dbReference type="Pfam" id="PF10518">
    <property type="entry name" value="TAT_signal"/>
    <property type="match status" value="1"/>
</dbReference>
<dbReference type="EMBL" id="AP008230">
    <property type="protein sequence ID" value="BAE84847.1"/>
    <property type="molecule type" value="Genomic_DNA"/>
</dbReference>
<dbReference type="SMART" id="SM00926">
    <property type="entry name" value="Molybdop_Fe4S4"/>
    <property type="match status" value="1"/>
</dbReference>
<organism evidence="8 9">
    <name type="scientific">Desulfitobacterium hafniense (strain Y51)</name>
    <dbReference type="NCBI Taxonomy" id="138119"/>
    <lineage>
        <taxon>Bacteria</taxon>
        <taxon>Bacillati</taxon>
        <taxon>Bacillota</taxon>
        <taxon>Clostridia</taxon>
        <taxon>Eubacteriales</taxon>
        <taxon>Desulfitobacteriaceae</taxon>
        <taxon>Desulfitobacterium</taxon>
    </lineage>
</organism>
<evidence type="ECO:0000256" key="2">
    <source>
        <dbReference type="ARBA" id="ARBA00022723"/>
    </source>
</evidence>
<evidence type="ECO:0000256" key="6">
    <source>
        <dbReference type="ARBA" id="ARBA00023014"/>
    </source>
</evidence>
<dbReference type="STRING" id="138119.DSY3058"/>
<dbReference type="GO" id="GO:0046872">
    <property type="term" value="F:metal ion binding"/>
    <property type="evidence" value="ECO:0007669"/>
    <property type="project" value="UniProtKB-KW"/>
</dbReference>